<evidence type="ECO:0000313" key="1">
    <source>
        <dbReference type="EMBL" id="AOM77141.1"/>
    </source>
</evidence>
<accession>A0A1D7QEM9</accession>
<evidence type="ECO:0000313" key="2">
    <source>
        <dbReference type="Proteomes" id="UP000094313"/>
    </source>
</evidence>
<sequence>MKRIHLTFLLIFGTISALFAQEFKLKGRIKDTEGQPVPFVSVYIKNTTKGTSANVDGVYTLSLDKGTFIIVYKAIGYKAIEKNISITGDASEDIILAPESYTLSGVTIDGNAEDPAYEIIRQAIKRRKQHLTEVNSYTADVYIKGVQKLVGAPKKFFGRDVQKTLDLDTNRKGILYLSESTSTFAFQHPGKIHEEMVSSKISGRNNAFSFNKASDLIVNFYDNILLENTMSARGFVSPIADNALFYYRYKLLGFSMENGETVNKIQIIPRREHDPVFRGIIYIKEDSWHLLNANVYLTQNSGINLIDTLKISQQFLKVEDTYMPSNMNFQFNGNVFGFKFEGYYAGVYSNYNIHPNFPKNYFNGEILKITRAVNKKDSLFWLNNRPIPLTPEESRDYIRKDSIAALKTSKHYLDSLEKANNKFGIIKMLLTGYTINNRYDRKYLKFDPILRSLFYNTVEGFGAKYGVTYTKELEYGAFYSIRPELRYGLSNKLFTGSLTGNYYYDPLKRASIFAGIGSGIYDLNNHGSMSLLANSINSLLFETNFSKFYKKEFVNIGSSRELTNGLQASLSAEYTRNTNLINTTTYKIKDLKGETFSSNNPFSPEVEKPLFPTYEALILNASLTYTIGQNYITRPDRKIYQDSKYPSIRLSYKKGIKGLMSSDVDYDLISAEVYQNRISSGLWGYSSFVIGAGKFLNNAQVYYPEFKHFRGNNSLFGLPNLRKFLFLDFYLYSTDREYFEAHFEHNFSGLLTNKVPLLRKLRLEELAGVSYLSQPLKRNYTEFYFGLQRLIFRATYGFAYDGNKRVNHGFRLSYGF</sequence>
<dbReference type="Pfam" id="PF13715">
    <property type="entry name" value="CarbopepD_reg_2"/>
    <property type="match status" value="1"/>
</dbReference>
<dbReference type="Proteomes" id="UP000094313">
    <property type="component" value="Chromosome"/>
</dbReference>
<dbReference type="SUPFAM" id="SSF49464">
    <property type="entry name" value="Carboxypeptidase regulatory domain-like"/>
    <property type="match status" value="1"/>
</dbReference>
<evidence type="ECO:0008006" key="3">
    <source>
        <dbReference type="Google" id="ProtNLM"/>
    </source>
</evidence>
<keyword evidence="2" id="KW-1185">Reference proteome</keyword>
<dbReference type="Pfam" id="PF18939">
    <property type="entry name" value="DUF5686"/>
    <property type="match status" value="1"/>
</dbReference>
<name>A0A1D7QEM9_9SPHI</name>
<dbReference type="AlphaFoldDB" id="A0A1D7QEM9"/>
<dbReference type="KEGG" id="psty:BFS30_08150"/>
<dbReference type="EMBL" id="CP017141">
    <property type="protein sequence ID" value="AOM77141.1"/>
    <property type="molecule type" value="Genomic_DNA"/>
</dbReference>
<dbReference type="InterPro" id="IPR008969">
    <property type="entry name" value="CarboxyPept-like_regulatory"/>
</dbReference>
<dbReference type="Gene3D" id="2.60.40.1120">
    <property type="entry name" value="Carboxypeptidase-like, regulatory domain"/>
    <property type="match status" value="1"/>
</dbReference>
<proteinExistence type="predicted"/>
<dbReference type="RefSeq" id="WP_069378834.1">
    <property type="nucleotide sequence ID" value="NZ_CP017141.1"/>
</dbReference>
<dbReference type="OrthoDB" id="983143at2"/>
<reference evidence="1 2" key="1">
    <citation type="submission" date="2016-08" db="EMBL/GenBank/DDBJ databases">
        <authorList>
            <person name="Seilhamer J.J."/>
        </authorList>
    </citation>
    <scope>NUCLEOTIDE SEQUENCE [LARGE SCALE GENOMIC DNA]</scope>
    <source>
        <strain evidence="1 2">DX4</strain>
    </source>
</reference>
<organism evidence="1 2">
    <name type="scientific">Pedobacter steynii</name>
    <dbReference type="NCBI Taxonomy" id="430522"/>
    <lineage>
        <taxon>Bacteria</taxon>
        <taxon>Pseudomonadati</taxon>
        <taxon>Bacteroidota</taxon>
        <taxon>Sphingobacteriia</taxon>
        <taxon>Sphingobacteriales</taxon>
        <taxon>Sphingobacteriaceae</taxon>
        <taxon>Pedobacter</taxon>
    </lineage>
</organism>
<protein>
    <recommendedName>
        <fullName evidence="3">CarboxypepD_reg-like domain-containing protein</fullName>
    </recommendedName>
</protein>
<dbReference type="InterPro" id="IPR043741">
    <property type="entry name" value="DUF5686"/>
</dbReference>
<gene>
    <name evidence="1" type="ORF">BFS30_08150</name>
</gene>